<organism evidence="1 2">
    <name type="scientific">Caligus rogercresseyi</name>
    <name type="common">Sea louse</name>
    <dbReference type="NCBI Taxonomy" id="217165"/>
    <lineage>
        <taxon>Eukaryota</taxon>
        <taxon>Metazoa</taxon>
        <taxon>Ecdysozoa</taxon>
        <taxon>Arthropoda</taxon>
        <taxon>Crustacea</taxon>
        <taxon>Multicrustacea</taxon>
        <taxon>Hexanauplia</taxon>
        <taxon>Copepoda</taxon>
        <taxon>Siphonostomatoida</taxon>
        <taxon>Caligidae</taxon>
        <taxon>Caligus</taxon>
    </lineage>
</organism>
<accession>A0A7T8HJD8</accession>
<reference evidence="2" key="1">
    <citation type="submission" date="2021-01" db="EMBL/GenBank/DDBJ databases">
        <title>Caligus Genome Assembly.</title>
        <authorList>
            <person name="Gallardo-Escarate C."/>
        </authorList>
    </citation>
    <scope>NUCLEOTIDE SEQUENCE [LARGE SCALE GENOMIC DNA]</scope>
</reference>
<evidence type="ECO:0000313" key="2">
    <source>
        <dbReference type="Proteomes" id="UP000595437"/>
    </source>
</evidence>
<name>A0A7T8HJD8_CALRO</name>
<gene>
    <name evidence="1" type="ORF">FKW44_012441</name>
</gene>
<sequence length="52" mass="6023">MNFQRIFRPELLSIFAWKKLKSQAVPSLFILGSALLSVSKSFRQVHQEAMNE</sequence>
<proteinExistence type="predicted"/>
<evidence type="ECO:0000313" key="1">
    <source>
        <dbReference type="EMBL" id="QQP51178.1"/>
    </source>
</evidence>
<dbReference type="EMBL" id="CP045897">
    <property type="protein sequence ID" value="QQP51178.1"/>
    <property type="molecule type" value="Genomic_DNA"/>
</dbReference>
<protein>
    <submittedName>
        <fullName evidence="1">Uncharacterized protein</fullName>
    </submittedName>
</protein>
<dbReference type="AlphaFoldDB" id="A0A7T8HJD8"/>
<dbReference type="Proteomes" id="UP000595437">
    <property type="component" value="Chromosome 8"/>
</dbReference>
<keyword evidence="2" id="KW-1185">Reference proteome</keyword>